<accession>A0ABY1Q9G1</accession>
<gene>
    <name evidence="1" type="ORF">SAMN06265222_107236</name>
</gene>
<keyword evidence="2" id="KW-1185">Reference proteome</keyword>
<name>A0ABY1Q9G1_9BACT</name>
<reference evidence="1 2" key="1">
    <citation type="submission" date="2017-05" db="EMBL/GenBank/DDBJ databases">
        <authorList>
            <person name="Varghese N."/>
            <person name="Submissions S."/>
        </authorList>
    </citation>
    <scope>NUCLEOTIDE SEQUENCE [LARGE SCALE GENOMIC DNA]</scope>
    <source>
        <strain evidence="1 2">DSM 25457</strain>
    </source>
</reference>
<comment type="caution">
    <text evidence="1">The sequence shown here is derived from an EMBL/GenBank/DDBJ whole genome shotgun (WGS) entry which is preliminary data.</text>
</comment>
<dbReference type="EMBL" id="FXUG01000007">
    <property type="protein sequence ID" value="SMP62114.1"/>
    <property type="molecule type" value="Genomic_DNA"/>
</dbReference>
<evidence type="ECO:0000313" key="1">
    <source>
        <dbReference type="EMBL" id="SMP62114.1"/>
    </source>
</evidence>
<sequence>MVRSVAPEFLHLSGKAVAVCMGCRHPPLALRGSVNRETWGRHPACQVWHVGNRRLEAYATRRTPEKSNCMKQLALRGSLKQRSASRPVQSEFLNLSGMALAAGIWGCDSVKRRSWTRQSSGGTAFLPKFGDIGYVEVVEMLPAASASRLNESRNVG</sequence>
<evidence type="ECO:0000313" key="2">
    <source>
        <dbReference type="Proteomes" id="UP001158067"/>
    </source>
</evidence>
<proteinExistence type="predicted"/>
<protein>
    <submittedName>
        <fullName evidence="1">Uncharacterized protein</fullName>
    </submittedName>
</protein>
<dbReference type="Proteomes" id="UP001158067">
    <property type="component" value="Unassembled WGS sequence"/>
</dbReference>
<organism evidence="1 2">
    <name type="scientific">Neorhodopirellula lusitana</name>
    <dbReference type="NCBI Taxonomy" id="445327"/>
    <lineage>
        <taxon>Bacteria</taxon>
        <taxon>Pseudomonadati</taxon>
        <taxon>Planctomycetota</taxon>
        <taxon>Planctomycetia</taxon>
        <taxon>Pirellulales</taxon>
        <taxon>Pirellulaceae</taxon>
        <taxon>Neorhodopirellula</taxon>
    </lineage>
</organism>